<evidence type="ECO:0000256" key="1">
    <source>
        <dbReference type="ARBA" id="ARBA00022679"/>
    </source>
</evidence>
<evidence type="ECO:0000313" key="9">
    <source>
        <dbReference type="Proteomes" id="UP000007305"/>
    </source>
</evidence>
<dbReference type="Gramene" id="Zm00001eb071650_T001">
    <property type="protein sequence ID" value="Zm00001eb071650_P001"/>
    <property type="gene ID" value="Zm00001eb071650"/>
</dbReference>
<keyword evidence="2 5" id="KW-0378">Hydrolase</keyword>
<evidence type="ECO:0000256" key="3">
    <source>
        <dbReference type="ARBA" id="ARBA00023180"/>
    </source>
</evidence>
<dbReference type="AlphaFoldDB" id="A0A804MAU8"/>
<dbReference type="GO" id="GO:0016762">
    <property type="term" value="F:xyloglucan:xyloglucosyl transferase activity"/>
    <property type="evidence" value="ECO:0000318"/>
    <property type="project" value="GO_Central"/>
</dbReference>
<dbReference type="GO" id="GO:0048046">
    <property type="term" value="C:apoplast"/>
    <property type="evidence" value="ECO:0007669"/>
    <property type="project" value="UniProtKB-SubCell"/>
</dbReference>
<comment type="subcellular location">
    <subcellularLocation>
        <location evidence="5">Secreted</location>
        <location evidence="5">Cell wall</location>
    </subcellularLocation>
    <subcellularLocation>
        <location evidence="5">Secreted</location>
        <location evidence="5">Extracellular space</location>
        <location evidence="5">Apoplast</location>
    </subcellularLocation>
</comment>
<keyword evidence="5" id="KW-0134">Cell wall</keyword>
<reference evidence="9" key="1">
    <citation type="submission" date="2015-12" db="EMBL/GenBank/DDBJ databases">
        <title>Update maize B73 reference genome by single molecule sequencing technologies.</title>
        <authorList>
            <consortium name="Maize Genome Sequencing Project"/>
            <person name="Ware D."/>
        </authorList>
    </citation>
    <scope>NUCLEOTIDE SEQUENCE [LARGE SCALE GENOMIC DNA]</scope>
    <source>
        <strain evidence="9">cv. B73</strain>
    </source>
</reference>
<dbReference type="GO" id="GO:0010411">
    <property type="term" value="P:xyloglucan metabolic process"/>
    <property type="evidence" value="ECO:0000318"/>
    <property type="project" value="GO_Central"/>
</dbReference>
<dbReference type="SUPFAM" id="SSF49899">
    <property type="entry name" value="Concanavalin A-like lectins/glucanases"/>
    <property type="match status" value="1"/>
</dbReference>
<dbReference type="PROSITE" id="PS01034">
    <property type="entry name" value="GH16_1"/>
    <property type="match status" value="1"/>
</dbReference>
<keyword evidence="5" id="KW-0964">Secreted</keyword>
<reference evidence="8" key="2">
    <citation type="submission" date="2019-07" db="EMBL/GenBank/DDBJ databases">
        <authorList>
            <person name="Seetharam A."/>
            <person name="Woodhouse M."/>
            <person name="Cannon E."/>
        </authorList>
    </citation>
    <scope>NUCLEOTIDE SEQUENCE [LARGE SCALE GENOMIC DNA]</scope>
    <source>
        <strain evidence="8">cv. B73</strain>
    </source>
</reference>
<keyword evidence="5" id="KW-0052">Apoplast</keyword>
<feature type="region of interest" description="Disordered" evidence="6">
    <location>
        <begin position="1"/>
        <end position="36"/>
    </location>
</feature>
<organism evidence="8 9">
    <name type="scientific">Zea mays</name>
    <name type="common">Maize</name>
    <dbReference type="NCBI Taxonomy" id="4577"/>
    <lineage>
        <taxon>Eukaryota</taxon>
        <taxon>Viridiplantae</taxon>
        <taxon>Streptophyta</taxon>
        <taxon>Embryophyta</taxon>
        <taxon>Tracheophyta</taxon>
        <taxon>Spermatophyta</taxon>
        <taxon>Magnoliopsida</taxon>
        <taxon>Liliopsida</taxon>
        <taxon>Poales</taxon>
        <taxon>Poaceae</taxon>
        <taxon>PACMAD clade</taxon>
        <taxon>Panicoideae</taxon>
        <taxon>Andropogonodae</taxon>
        <taxon>Andropogoneae</taxon>
        <taxon>Tripsacinae</taxon>
        <taxon>Zea</taxon>
    </lineage>
</organism>
<dbReference type="PROSITE" id="PS51762">
    <property type="entry name" value="GH16_2"/>
    <property type="match status" value="1"/>
</dbReference>
<keyword evidence="1 5" id="KW-0808">Transferase</keyword>
<dbReference type="InParanoid" id="A0A804MAU8"/>
<dbReference type="OrthoDB" id="4781at2759"/>
<dbReference type="InterPro" id="IPR013320">
    <property type="entry name" value="ConA-like_dom_sf"/>
</dbReference>
<dbReference type="GO" id="GO:0009505">
    <property type="term" value="C:plant-type cell wall"/>
    <property type="evidence" value="ECO:0000318"/>
    <property type="project" value="GO_Central"/>
</dbReference>
<evidence type="ECO:0007829" key="10">
    <source>
        <dbReference type="PeptideAtlas" id="A0A804MAU8"/>
    </source>
</evidence>
<feature type="domain" description="GH16" evidence="7">
    <location>
        <begin position="55"/>
        <end position="251"/>
    </location>
</feature>
<evidence type="ECO:0000256" key="5">
    <source>
        <dbReference type="RuleBase" id="RU361120"/>
    </source>
</evidence>
<name>A0A804MAU8_MAIZE</name>
<dbReference type="InterPro" id="IPR000757">
    <property type="entry name" value="Beta-glucanase-like"/>
</dbReference>
<keyword evidence="4 5" id="KW-0326">Glycosidase</keyword>
<accession>A0A804MAU8</accession>
<keyword evidence="9" id="KW-1185">Reference proteome</keyword>
<dbReference type="GO" id="GO:0009834">
    <property type="term" value="P:plant-type secondary cell wall biogenesis"/>
    <property type="evidence" value="ECO:0000318"/>
    <property type="project" value="GO_Central"/>
</dbReference>
<evidence type="ECO:0000256" key="4">
    <source>
        <dbReference type="ARBA" id="ARBA00023295"/>
    </source>
</evidence>
<gene>
    <name evidence="8" type="primary">LOC100283318</name>
</gene>
<dbReference type="Gene3D" id="2.60.120.200">
    <property type="match status" value="1"/>
</dbReference>
<keyword evidence="3" id="KW-0325">Glycoprotein</keyword>
<dbReference type="InterPro" id="IPR044791">
    <property type="entry name" value="Beta-glucanase/XTH"/>
</dbReference>
<evidence type="ECO:0000259" key="7">
    <source>
        <dbReference type="PROSITE" id="PS51762"/>
    </source>
</evidence>
<evidence type="ECO:0000256" key="2">
    <source>
        <dbReference type="ARBA" id="ARBA00022801"/>
    </source>
</evidence>
<dbReference type="GO" id="GO:0004553">
    <property type="term" value="F:hydrolase activity, hydrolyzing O-glycosyl compounds"/>
    <property type="evidence" value="ECO:0007669"/>
    <property type="project" value="InterPro"/>
</dbReference>
<dbReference type="InterPro" id="IPR008263">
    <property type="entry name" value="GH16_AS"/>
</dbReference>
<reference evidence="8" key="3">
    <citation type="submission" date="2021-05" db="UniProtKB">
        <authorList>
            <consortium name="EnsemblPlants"/>
        </authorList>
    </citation>
    <scope>IDENTIFICATION</scope>
    <source>
        <strain evidence="8">cv. B73</strain>
    </source>
</reference>
<sequence>MRAAGAAPGALHRRRGGGQGGRRAGGDVGRRPRERLARWPGADAVARPHLRLRVPLQGHVPLRARRRADQARPRQLRRHGHHLLRKLPSLLFFLGLPVSVQQRMHVRADQSATSCQRVSDDGCMQFISEGPWDVHDEVDLEFLGNASGQPYTLHTNVYASGNGSREQQFHLWFDPTADFHTYSIQWTQQHILVLVDGTPIREFKNHADRGVPYPSSQRMRLYGSLWDAEDWATQGGRVKTDWSRAPFVAQYRNFTAAPPATAAAGQYGQQMDAEAQQAMKWARDNYMVYDYCADTKRFSQGAPPECSMA</sequence>
<protein>
    <recommendedName>
        <fullName evidence="5">Xyloglucan endotransglucosylase/hydrolase</fullName>
        <ecNumber evidence="5">2.4.1.207</ecNumber>
    </recommendedName>
</protein>
<dbReference type="PANTHER" id="PTHR31062">
    <property type="entry name" value="XYLOGLUCAN ENDOTRANSGLUCOSYLASE/HYDROLASE PROTEIN 8-RELATED"/>
    <property type="match status" value="1"/>
</dbReference>
<evidence type="ECO:0000313" key="8">
    <source>
        <dbReference type="EnsemblPlants" id="Zm00001eb071650_P001"/>
    </source>
</evidence>
<dbReference type="EC" id="2.4.1.207" evidence="5"/>
<dbReference type="GO" id="GO:0071555">
    <property type="term" value="P:cell wall organization"/>
    <property type="evidence" value="ECO:0007669"/>
    <property type="project" value="UniProtKB-KW"/>
</dbReference>
<comment type="function">
    <text evidence="5">Catalyzes xyloglucan endohydrolysis (XEH) and/or endotransglycosylation (XET). Cleaves and religates xyloglucan polymers, an essential constituent of the primary cell wall, and thereby participates in cell wall construction of growing tissues.</text>
</comment>
<dbReference type="Pfam" id="PF06955">
    <property type="entry name" value="XET_C"/>
    <property type="match status" value="1"/>
</dbReference>
<dbReference type="EnsemblPlants" id="Zm00001eb071650_T001">
    <property type="protein sequence ID" value="Zm00001eb071650_P001"/>
    <property type="gene ID" value="Zm00001eb071650"/>
</dbReference>
<dbReference type="Pfam" id="PF00722">
    <property type="entry name" value="Glyco_hydro_16"/>
    <property type="match status" value="1"/>
</dbReference>
<keyword evidence="10" id="KW-1267">Proteomics identification</keyword>
<dbReference type="InterPro" id="IPR010713">
    <property type="entry name" value="XET_C"/>
</dbReference>
<comment type="similarity">
    <text evidence="5">Belongs to the glycosyl hydrolase 16 family.</text>
</comment>
<feature type="compositionally biased region" description="Basic and acidic residues" evidence="6">
    <location>
        <begin position="24"/>
        <end position="36"/>
    </location>
</feature>
<evidence type="ECO:0000256" key="6">
    <source>
        <dbReference type="SAM" id="MobiDB-lite"/>
    </source>
</evidence>
<proteinExistence type="evidence at protein level"/>
<dbReference type="Proteomes" id="UP000007305">
    <property type="component" value="Chromosome 2"/>
</dbReference>
<keyword evidence="5" id="KW-0961">Cell wall biogenesis/degradation</keyword>
<comment type="PTM">
    <text evidence="5">Contains at least one intrachain disulfide bond essential for its enzymatic activity.</text>
</comment>